<organism evidence="2 3">
    <name type="scientific">Bionectria ochroleuca</name>
    <name type="common">Gliocladium roseum</name>
    <dbReference type="NCBI Taxonomy" id="29856"/>
    <lineage>
        <taxon>Eukaryota</taxon>
        <taxon>Fungi</taxon>
        <taxon>Dikarya</taxon>
        <taxon>Ascomycota</taxon>
        <taxon>Pezizomycotina</taxon>
        <taxon>Sordariomycetes</taxon>
        <taxon>Hypocreomycetidae</taxon>
        <taxon>Hypocreales</taxon>
        <taxon>Bionectriaceae</taxon>
        <taxon>Clonostachys</taxon>
    </lineage>
</organism>
<sequence length="153" mass="17585">MSSPAILARVDKIWSEQLTDQPPQTPEQIEKAKKLIELFEGMFTFLDYSVADRLLSEDYIQHNVTVGTGRQSIIEFAEREAKDPNKKLTMNYKRVLVDGDFVFVHLHIDQHDGTEGLRAMEILRHQDGVFTEHWDSVAPIPPRSEHKNPNGVF</sequence>
<dbReference type="Proteomes" id="UP000616885">
    <property type="component" value="Unassembled WGS sequence"/>
</dbReference>
<name>A0A8H7K2G7_BIOOC</name>
<feature type="domain" description="SnoaL-like" evidence="1">
    <location>
        <begin position="47"/>
        <end position="133"/>
    </location>
</feature>
<dbReference type="InterPro" id="IPR037401">
    <property type="entry name" value="SnoaL-like"/>
</dbReference>
<evidence type="ECO:0000313" key="2">
    <source>
        <dbReference type="EMBL" id="KAF9743819.1"/>
    </source>
</evidence>
<protein>
    <recommendedName>
        <fullName evidence="1">SnoaL-like domain-containing protein</fullName>
    </recommendedName>
</protein>
<proteinExistence type="predicted"/>
<gene>
    <name evidence="2" type="ORF">IM811_006159</name>
</gene>
<accession>A0A8H7K2G7</accession>
<comment type="caution">
    <text evidence="2">The sequence shown here is derived from an EMBL/GenBank/DDBJ whole genome shotgun (WGS) entry which is preliminary data.</text>
</comment>
<evidence type="ECO:0000259" key="1">
    <source>
        <dbReference type="Pfam" id="PF12680"/>
    </source>
</evidence>
<dbReference type="Gene3D" id="3.10.450.50">
    <property type="match status" value="1"/>
</dbReference>
<dbReference type="EMBL" id="JADCTT010000016">
    <property type="protein sequence ID" value="KAF9743819.1"/>
    <property type="molecule type" value="Genomic_DNA"/>
</dbReference>
<dbReference type="SUPFAM" id="SSF54427">
    <property type="entry name" value="NTF2-like"/>
    <property type="match status" value="1"/>
</dbReference>
<dbReference type="AlphaFoldDB" id="A0A8H7K2G7"/>
<dbReference type="InterPro" id="IPR032710">
    <property type="entry name" value="NTF2-like_dom_sf"/>
</dbReference>
<evidence type="ECO:0000313" key="3">
    <source>
        <dbReference type="Proteomes" id="UP000616885"/>
    </source>
</evidence>
<dbReference type="Pfam" id="PF12680">
    <property type="entry name" value="SnoaL_2"/>
    <property type="match status" value="1"/>
</dbReference>
<reference evidence="2" key="1">
    <citation type="submission" date="2020-10" db="EMBL/GenBank/DDBJ databases">
        <title>High-Quality Genome Resource of Clonostachys rosea strain S41 by Oxford Nanopore Long-Read Sequencing.</title>
        <authorList>
            <person name="Wang H."/>
        </authorList>
    </citation>
    <scope>NUCLEOTIDE SEQUENCE</scope>
    <source>
        <strain evidence="2">S41</strain>
    </source>
</reference>